<evidence type="ECO:0000313" key="3">
    <source>
        <dbReference type="Proteomes" id="UP000549113"/>
    </source>
</evidence>
<protein>
    <submittedName>
        <fullName evidence="2">Uncharacterized protein</fullName>
    </submittedName>
</protein>
<name>A0AA40SNG1_9MICO</name>
<dbReference type="EMBL" id="JACIFH010000001">
    <property type="protein sequence ID" value="MBB4139451.1"/>
    <property type="molecule type" value="Genomic_DNA"/>
</dbReference>
<dbReference type="AlphaFoldDB" id="A0AA40SNG1"/>
<proteinExistence type="predicted"/>
<sequence length="63" mass="6560">MSTPDQTPLDPDTGLPQEPSLPDEGDTETPPRPDRPEEGFGAGESTDVDPDLALDGTADDGSH</sequence>
<evidence type="ECO:0000256" key="1">
    <source>
        <dbReference type="SAM" id="MobiDB-lite"/>
    </source>
</evidence>
<gene>
    <name evidence="2" type="ORF">BKA10_001245</name>
</gene>
<feature type="region of interest" description="Disordered" evidence="1">
    <location>
        <begin position="1"/>
        <end position="63"/>
    </location>
</feature>
<evidence type="ECO:0000313" key="2">
    <source>
        <dbReference type="EMBL" id="MBB4139451.1"/>
    </source>
</evidence>
<keyword evidence="3" id="KW-1185">Reference proteome</keyword>
<dbReference type="RefSeq" id="WP_183499117.1">
    <property type="nucleotide sequence ID" value="NZ_BAABCO010000001.1"/>
</dbReference>
<accession>A0AA40SNG1</accession>
<dbReference type="Proteomes" id="UP000549113">
    <property type="component" value="Unassembled WGS sequence"/>
</dbReference>
<comment type="caution">
    <text evidence="2">The sequence shown here is derived from an EMBL/GenBank/DDBJ whole genome shotgun (WGS) entry which is preliminary data.</text>
</comment>
<feature type="compositionally biased region" description="Basic and acidic residues" evidence="1">
    <location>
        <begin position="29"/>
        <end position="38"/>
    </location>
</feature>
<reference evidence="2 3" key="1">
    <citation type="submission" date="2020-08" db="EMBL/GenBank/DDBJ databases">
        <title>Sequencing the genomes of 1000 actinobacteria strains.</title>
        <authorList>
            <person name="Klenk H.-P."/>
        </authorList>
    </citation>
    <scope>NUCLEOTIDE SEQUENCE [LARGE SCALE GENOMIC DNA]</scope>
    <source>
        <strain evidence="2 3">DSM 19600</strain>
    </source>
</reference>
<organism evidence="2 3">
    <name type="scientific">Microbacterium invictum</name>
    <dbReference type="NCBI Taxonomy" id="515415"/>
    <lineage>
        <taxon>Bacteria</taxon>
        <taxon>Bacillati</taxon>
        <taxon>Actinomycetota</taxon>
        <taxon>Actinomycetes</taxon>
        <taxon>Micrococcales</taxon>
        <taxon>Microbacteriaceae</taxon>
        <taxon>Microbacterium</taxon>
    </lineage>
</organism>